<gene>
    <name evidence="2" type="ORF">BBO_02037</name>
</gene>
<dbReference type="AlphaFoldDB" id="A0A167IEQ1"/>
<dbReference type="Proteomes" id="UP000076863">
    <property type="component" value="Unassembled WGS sequence"/>
</dbReference>
<protein>
    <submittedName>
        <fullName evidence="2">Uncharacterized protein</fullName>
    </submittedName>
</protein>
<dbReference type="OrthoDB" id="10588251at2759"/>
<feature type="region of interest" description="Disordered" evidence="1">
    <location>
        <begin position="54"/>
        <end position="114"/>
    </location>
</feature>
<proteinExistence type="predicted"/>
<reference evidence="2 3" key="1">
    <citation type="journal article" date="2016" name="Genome Biol. Evol.">
        <title>Divergent and convergent evolution of fungal pathogenicity.</title>
        <authorList>
            <person name="Shang Y."/>
            <person name="Xiao G."/>
            <person name="Zheng P."/>
            <person name="Cen K."/>
            <person name="Zhan S."/>
            <person name="Wang C."/>
        </authorList>
    </citation>
    <scope>NUCLEOTIDE SEQUENCE [LARGE SCALE GENOMIC DNA]</scope>
    <source>
        <strain evidence="2 3">RCEF 3172</strain>
    </source>
</reference>
<sequence length="114" mass="13247">MRRPLDVSLEEAVKVTKRRLLTSTRCDSGGDMRKLVADAAELFSEVEVTMRNERLDQEKKSAVDGPGYQSPTYRERLVEPRLAEPRTAERQQAQVQKRQPRQEHKPTRRGTEER</sequence>
<accession>A0A167IEQ1</accession>
<evidence type="ECO:0000313" key="2">
    <source>
        <dbReference type="EMBL" id="OAA48992.1"/>
    </source>
</evidence>
<organism evidence="2 3">
    <name type="scientific">Beauveria brongniartii RCEF 3172</name>
    <dbReference type="NCBI Taxonomy" id="1081107"/>
    <lineage>
        <taxon>Eukaryota</taxon>
        <taxon>Fungi</taxon>
        <taxon>Dikarya</taxon>
        <taxon>Ascomycota</taxon>
        <taxon>Pezizomycotina</taxon>
        <taxon>Sordariomycetes</taxon>
        <taxon>Hypocreomycetidae</taxon>
        <taxon>Hypocreales</taxon>
        <taxon>Cordycipitaceae</taxon>
        <taxon>Beauveria</taxon>
        <taxon>Beauveria brongniartii</taxon>
    </lineage>
</organism>
<name>A0A167IEQ1_9HYPO</name>
<feature type="compositionally biased region" description="Basic and acidic residues" evidence="1">
    <location>
        <begin position="73"/>
        <end position="89"/>
    </location>
</feature>
<dbReference type="EMBL" id="AZHA01000004">
    <property type="protein sequence ID" value="OAA48992.1"/>
    <property type="molecule type" value="Genomic_DNA"/>
</dbReference>
<evidence type="ECO:0000256" key="1">
    <source>
        <dbReference type="SAM" id="MobiDB-lite"/>
    </source>
</evidence>
<comment type="caution">
    <text evidence="2">The sequence shown here is derived from an EMBL/GenBank/DDBJ whole genome shotgun (WGS) entry which is preliminary data.</text>
</comment>
<keyword evidence="3" id="KW-1185">Reference proteome</keyword>
<evidence type="ECO:0000313" key="3">
    <source>
        <dbReference type="Proteomes" id="UP000076863"/>
    </source>
</evidence>
<feature type="compositionally biased region" description="Basic and acidic residues" evidence="1">
    <location>
        <begin position="100"/>
        <end position="114"/>
    </location>
</feature>